<keyword evidence="2" id="KW-0614">Plasmid</keyword>
<dbReference type="EMBL" id="MG594800">
    <property type="protein sequence ID" value="AVX51918.1"/>
    <property type="molecule type" value="Genomic_DNA"/>
</dbReference>
<dbReference type="AlphaFoldDB" id="A0A2R4PIY1"/>
<evidence type="ECO:0000313" key="2">
    <source>
        <dbReference type="EMBL" id="AVX51918.1"/>
    </source>
</evidence>
<feature type="transmembrane region" description="Helical" evidence="1">
    <location>
        <begin position="38"/>
        <end position="57"/>
    </location>
</feature>
<keyword evidence="1" id="KW-0812">Transmembrane</keyword>
<protein>
    <submittedName>
        <fullName evidence="2">Uncharacterized protein</fullName>
    </submittedName>
</protein>
<keyword evidence="1" id="KW-0472">Membrane</keyword>
<name>A0A2R4PIY1_ECOLX</name>
<reference evidence="2" key="1">
    <citation type="submission" date="2017-12" db="EMBL/GenBank/DDBJ databases">
        <title>Escherichia coli clinical isolates harbouring mcr-1 and mcr-1.5 genes recovered from an University Hospital in Buenos Aires, Argentina.</title>
        <authorList>
            <person name="Dabos L."/>
            <person name="Rodriguez C.H."/>
            <person name="Bonnin R."/>
            <person name="Nastro M."/>
            <person name="Famiglietti A."/>
            <person name="Naas T."/>
        </authorList>
    </citation>
    <scope>NUCLEOTIDE SEQUENCE</scope>
    <source>
        <strain evidence="2">1724</strain>
        <plasmid evidence="2">p1724</plasmid>
    </source>
</reference>
<sequence>MKATTSHEEGDKTLKDTMKCTKKTPPNENAFIKYGVQYFFFPAGCFHTLGTVCLLYINRISS</sequence>
<geneLocation type="plasmid" evidence="2">
    <name>p1724</name>
</geneLocation>
<keyword evidence="1" id="KW-1133">Transmembrane helix</keyword>
<accession>A0A2R4PIY1</accession>
<organism evidence="2">
    <name type="scientific">Escherichia coli</name>
    <dbReference type="NCBI Taxonomy" id="562"/>
    <lineage>
        <taxon>Bacteria</taxon>
        <taxon>Pseudomonadati</taxon>
        <taxon>Pseudomonadota</taxon>
        <taxon>Gammaproteobacteria</taxon>
        <taxon>Enterobacterales</taxon>
        <taxon>Enterobacteriaceae</taxon>
        <taxon>Escherichia</taxon>
    </lineage>
</organism>
<proteinExistence type="predicted"/>
<evidence type="ECO:0000256" key="1">
    <source>
        <dbReference type="SAM" id="Phobius"/>
    </source>
</evidence>